<keyword evidence="2" id="KW-1003">Cell membrane</keyword>
<comment type="caution">
    <text evidence="9">The sequence shown here is derived from an EMBL/GenBank/DDBJ whole genome shotgun (WGS) entry which is preliminary data.</text>
</comment>
<feature type="transmembrane region" description="Helical" evidence="7">
    <location>
        <begin position="269"/>
        <end position="293"/>
    </location>
</feature>
<dbReference type="PIRSF" id="PIRSF006066">
    <property type="entry name" value="HI0050"/>
    <property type="match status" value="1"/>
</dbReference>
<protein>
    <recommendedName>
        <fullName evidence="7">TRAP transporter large permease protein</fullName>
    </recommendedName>
</protein>
<evidence type="ECO:0000256" key="2">
    <source>
        <dbReference type="ARBA" id="ARBA00022475"/>
    </source>
</evidence>
<dbReference type="GO" id="GO:0022857">
    <property type="term" value="F:transmembrane transporter activity"/>
    <property type="evidence" value="ECO:0007669"/>
    <property type="project" value="UniProtKB-UniRule"/>
</dbReference>
<feature type="transmembrane region" description="Helical" evidence="7">
    <location>
        <begin position="397"/>
        <end position="421"/>
    </location>
</feature>
<evidence type="ECO:0000259" key="8">
    <source>
        <dbReference type="Pfam" id="PF06808"/>
    </source>
</evidence>
<keyword evidence="6 7" id="KW-0472">Membrane</keyword>
<evidence type="ECO:0000256" key="3">
    <source>
        <dbReference type="ARBA" id="ARBA00022519"/>
    </source>
</evidence>
<dbReference type="NCBIfam" id="TIGR00786">
    <property type="entry name" value="dctM"/>
    <property type="match status" value="1"/>
</dbReference>
<feature type="transmembrane region" description="Helical" evidence="7">
    <location>
        <begin position="241"/>
        <end position="257"/>
    </location>
</feature>
<feature type="transmembrane region" description="Helical" evidence="7">
    <location>
        <begin position="305"/>
        <end position="326"/>
    </location>
</feature>
<dbReference type="Proteomes" id="UP000294692">
    <property type="component" value="Unassembled WGS sequence"/>
</dbReference>
<organism evidence="9 10">
    <name type="scientific">Paracandidimonas soli</name>
    <dbReference type="NCBI Taxonomy" id="1917182"/>
    <lineage>
        <taxon>Bacteria</taxon>
        <taxon>Pseudomonadati</taxon>
        <taxon>Pseudomonadota</taxon>
        <taxon>Betaproteobacteria</taxon>
        <taxon>Burkholderiales</taxon>
        <taxon>Alcaligenaceae</taxon>
        <taxon>Paracandidimonas</taxon>
    </lineage>
</organism>
<dbReference type="Pfam" id="PF06808">
    <property type="entry name" value="DctM"/>
    <property type="match status" value="1"/>
</dbReference>
<dbReference type="RefSeq" id="WP_132476701.1">
    <property type="nucleotide sequence ID" value="NZ_JBHRVM010000001.1"/>
</dbReference>
<feature type="transmembrane region" description="Helical" evidence="7">
    <location>
        <begin position="135"/>
        <end position="159"/>
    </location>
</feature>
<name>A0A4R3V2W4_9BURK</name>
<sequence>MLLLFGSLILCFAIGIPIFAALGIAAGLVLVQKDISLLSVPQNLFEALDAFPLMAIPFYVLAGSLMQNGGISRRLMDLANAIVGWIRGGLGSASVLTSMFFSTMSGSSSATTAAVGGIMIPAMEKKGYPRNFAAAGIAVAGELGAIIPPSLPMIIYALVANVSVGSMFLAGIFPGLMLGVSLIVTIAIVAKLKNFDDITPITPKAWIVNVWRALLHSGFALMMPVIILGGIYSGIFTATEASVVAVVYGLLVGMFVYKEIRIHDLRRIFAETAILTGTIMLIVGFASLFAYLLAINNVSQHLSALIGSVASNAFMFLLLANVLLLVIGMFMEALACIVILGPMLAPIAASYGIDPIHFGMVIIFNVAIGMVTPPVGVNLFIACQISGLSLEQLIRPLLIFLAVLIMNLMIVSYVPAISLALL</sequence>
<dbReference type="InterPro" id="IPR010656">
    <property type="entry name" value="DctM"/>
</dbReference>
<dbReference type="AlphaFoldDB" id="A0A4R3V2W4"/>
<comment type="subunit">
    <text evidence="7">The complex comprises the extracytoplasmic solute receptor protein and the two transmembrane proteins.</text>
</comment>
<feature type="transmembrane region" description="Helical" evidence="7">
    <location>
        <begin position="359"/>
        <end position="385"/>
    </location>
</feature>
<keyword evidence="10" id="KW-1185">Reference proteome</keyword>
<keyword evidence="7" id="KW-0813">Transport</keyword>
<feature type="transmembrane region" description="Helical" evidence="7">
    <location>
        <begin position="47"/>
        <end position="66"/>
    </location>
</feature>
<evidence type="ECO:0000256" key="6">
    <source>
        <dbReference type="ARBA" id="ARBA00023136"/>
    </source>
</evidence>
<accession>A0A4R3V2W4</accession>
<dbReference type="OrthoDB" id="9777699at2"/>
<dbReference type="InterPro" id="IPR004681">
    <property type="entry name" value="TRAP_DctM"/>
</dbReference>
<reference evidence="9 10" key="1">
    <citation type="submission" date="2019-03" db="EMBL/GenBank/DDBJ databases">
        <title>Genomic Encyclopedia of Type Strains, Phase IV (KMG-IV): sequencing the most valuable type-strain genomes for metagenomic binning, comparative biology and taxonomic classification.</title>
        <authorList>
            <person name="Goeker M."/>
        </authorList>
    </citation>
    <scope>NUCLEOTIDE SEQUENCE [LARGE SCALE GENOMIC DNA]</scope>
    <source>
        <strain evidence="9 10">DSM 100048</strain>
    </source>
</reference>
<dbReference type="GO" id="GO:0005886">
    <property type="term" value="C:plasma membrane"/>
    <property type="evidence" value="ECO:0007669"/>
    <property type="project" value="UniProtKB-SubCell"/>
</dbReference>
<feature type="domain" description="TRAP C4-dicarboxylate transport system permease DctM subunit" evidence="8">
    <location>
        <begin position="5"/>
        <end position="417"/>
    </location>
</feature>
<dbReference type="PANTHER" id="PTHR33362">
    <property type="entry name" value="SIALIC ACID TRAP TRANSPORTER PERMEASE PROTEIN SIAT-RELATED"/>
    <property type="match status" value="1"/>
</dbReference>
<proteinExistence type="inferred from homology"/>
<comment type="function">
    <text evidence="7">Part of the tripartite ATP-independent periplasmic (TRAP) transport system.</text>
</comment>
<evidence type="ECO:0000256" key="7">
    <source>
        <dbReference type="RuleBase" id="RU369079"/>
    </source>
</evidence>
<feature type="transmembrane region" description="Helical" evidence="7">
    <location>
        <begin position="213"/>
        <end position="235"/>
    </location>
</feature>
<evidence type="ECO:0000256" key="4">
    <source>
        <dbReference type="ARBA" id="ARBA00022692"/>
    </source>
</evidence>
<comment type="similarity">
    <text evidence="7">Belongs to the TRAP transporter large permease family.</text>
</comment>
<evidence type="ECO:0000313" key="9">
    <source>
        <dbReference type="EMBL" id="TCU99146.1"/>
    </source>
</evidence>
<feature type="transmembrane region" description="Helical" evidence="7">
    <location>
        <begin position="171"/>
        <end position="192"/>
    </location>
</feature>
<feature type="transmembrane region" description="Helical" evidence="7">
    <location>
        <begin position="333"/>
        <end position="353"/>
    </location>
</feature>
<evidence type="ECO:0000313" key="10">
    <source>
        <dbReference type="Proteomes" id="UP000294692"/>
    </source>
</evidence>
<comment type="caution">
    <text evidence="7">Lacks conserved residue(s) required for the propagation of feature annotation.</text>
</comment>
<comment type="subcellular location">
    <subcellularLocation>
        <location evidence="1 7">Cell inner membrane</location>
        <topology evidence="1 7">Multi-pass membrane protein</topology>
    </subcellularLocation>
</comment>
<keyword evidence="3 7" id="KW-0997">Cell inner membrane</keyword>
<dbReference type="PANTHER" id="PTHR33362:SF3">
    <property type="entry name" value="SIALIC ACID TRAP TRANSPORTER PERMEASE PROTEIN SIAT"/>
    <property type="match status" value="1"/>
</dbReference>
<dbReference type="EMBL" id="SMBX01000004">
    <property type="protein sequence ID" value="TCU99146.1"/>
    <property type="molecule type" value="Genomic_DNA"/>
</dbReference>
<gene>
    <name evidence="9" type="ORF">EV686_104245</name>
</gene>
<evidence type="ECO:0000256" key="1">
    <source>
        <dbReference type="ARBA" id="ARBA00004429"/>
    </source>
</evidence>
<keyword evidence="4 7" id="KW-0812">Transmembrane</keyword>
<evidence type="ECO:0000256" key="5">
    <source>
        <dbReference type="ARBA" id="ARBA00022989"/>
    </source>
</evidence>
<keyword evidence="5 7" id="KW-1133">Transmembrane helix</keyword>